<keyword evidence="1" id="KW-0472">Membrane</keyword>
<feature type="domain" description="Glycosyltransferase 2-like" evidence="2">
    <location>
        <begin position="4"/>
        <end position="130"/>
    </location>
</feature>
<accession>A0ABS0WQS7</accession>
<dbReference type="SUPFAM" id="SSF53448">
    <property type="entry name" value="Nucleotide-diphospho-sugar transferases"/>
    <property type="match status" value="1"/>
</dbReference>
<comment type="caution">
    <text evidence="3">The sequence shown here is derived from an EMBL/GenBank/DDBJ whole genome shotgun (WGS) entry which is preliminary data.</text>
</comment>
<dbReference type="Gene3D" id="3.90.550.10">
    <property type="entry name" value="Spore Coat Polysaccharide Biosynthesis Protein SpsA, Chain A"/>
    <property type="match status" value="1"/>
</dbReference>
<gene>
    <name evidence="3" type="ORF">JBL43_08505</name>
</gene>
<name>A0ABS0WQS7_9FLAO</name>
<proteinExistence type="predicted"/>
<protein>
    <submittedName>
        <fullName evidence="3">Glycosyltransferase family 2 protein</fullName>
    </submittedName>
</protein>
<evidence type="ECO:0000313" key="4">
    <source>
        <dbReference type="Proteomes" id="UP000623301"/>
    </source>
</evidence>
<organism evidence="3 4">
    <name type="scientific">Aureibaculum flavum</name>
    <dbReference type="NCBI Taxonomy" id="2795986"/>
    <lineage>
        <taxon>Bacteria</taxon>
        <taxon>Pseudomonadati</taxon>
        <taxon>Bacteroidota</taxon>
        <taxon>Flavobacteriia</taxon>
        <taxon>Flavobacteriales</taxon>
        <taxon>Flavobacteriaceae</taxon>
        <taxon>Aureibaculum</taxon>
    </lineage>
</organism>
<evidence type="ECO:0000259" key="2">
    <source>
        <dbReference type="Pfam" id="PF00535"/>
    </source>
</evidence>
<keyword evidence="4" id="KW-1185">Reference proteome</keyword>
<dbReference type="InterPro" id="IPR001173">
    <property type="entry name" value="Glyco_trans_2-like"/>
</dbReference>
<evidence type="ECO:0000313" key="3">
    <source>
        <dbReference type="EMBL" id="MBJ2174276.1"/>
    </source>
</evidence>
<reference evidence="3 4" key="1">
    <citation type="submission" date="2020-12" db="EMBL/GenBank/DDBJ databases">
        <title>Aureibaculum luteum sp. nov. and Aureibaculum flavum sp. nov., novel members of the family Flavobacteriaceae isolated from Antarctic intertidal sediments.</title>
        <authorList>
            <person name="He X."/>
            <person name="Zhang X."/>
        </authorList>
    </citation>
    <scope>NUCLEOTIDE SEQUENCE [LARGE SCALE GENOMIC DNA]</scope>
    <source>
        <strain evidence="3 4">A20</strain>
    </source>
</reference>
<keyword evidence="1" id="KW-1133">Transmembrane helix</keyword>
<keyword evidence="1" id="KW-0812">Transmembrane</keyword>
<dbReference type="InterPro" id="IPR029044">
    <property type="entry name" value="Nucleotide-diphossugar_trans"/>
</dbReference>
<dbReference type="PANTHER" id="PTHR43685">
    <property type="entry name" value="GLYCOSYLTRANSFERASE"/>
    <property type="match status" value="1"/>
</dbReference>
<dbReference type="Proteomes" id="UP000623301">
    <property type="component" value="Unassembled WGS sequence"/>
</dbReference>
<dbReference type="RefSeq" id="WP_198841016.1">
    <property type="nucleotide sequence ID" value="NZ_JAEHFJ010000003.1"/>
</dbReference>
<dbReference type="PANTHER" id="PTHR43685:SF2">
    <property type="entry name" value="GLYCOSYLTRANSFERASE 2-LIKE DOMAIN-CONTAINING PROTEIN"/>
    <property type="match status" value="1"/>
</dbReference>
<dbReference type="CDD" id="cd00761">
    <property type="entry name" value="Glyco_tranf_GTA_type"/>
    <property type="match status" value="1"/>
</dbReference>
<dbReference type="InterPro" id="IPR050834">
    <property type="entry name" value="Glycosyltransf_2"/>
</dbReference>
<sequence length="281" mass="33003">MKFSIIISTLNRIKEPLLMLDSLTNQSFKDFEVLLIDQNEEAILDEKLRKYFELLSLKHIKSDIKGASNARNIGIKKAKGELLSFPDDDCEFNITFLEDIYNYFKNNSFDGIVTTSKDRFDGKAISILMSSKSQPIHRKNILKTVVEFGIIVRKNKIKNVLFDPEMGVGSPNSPYWSDEGPDFILRLIKEGLRFNYCPQFYIFHPNPVKKYNLKTTIRSYQYGKGRGYFLKKHNFGKRAILYYLFIYIIGMLKGLVFFNRFMFLYFKEGFKGRYEGYFRSK</sequence>
<dbReference type="EMBL" id="JAEHFJ010000003">
    <property type="protein sequence ID" value="MBJ2174276.1"/>
    <property type="molecule type" value="Genomic_DNA"/>
</dbReference>
<feature type="transmembrane region" description="Helical" evidence="1">
    <location>
        <begin position="240"/>
        <end position="266"/>
    </location>
</feature>
<dbReference type="Pfam" id="PF00535">
    <property type="entry name" value="Glycos_transf_2"/>
    <property type="match status" value="1"/>
</dbReference>
<evidence type="ECO:0000256" key="1">
    <source>
        <dbReference type="SAM" id="Phobius"/>
    </source>
</evidence>